<feature type="domain" description="HTH lysR-type" evidence="5">
    <location>
        <begin position="1"/>
        <end position="58"/>
    </location>
</feature>
<evidence type="ECO:0000256" key="4">
    <source>
        <dbReference type="ARBA" id="ARBA00023163"/>
    </source>
</evidence>
<evidence type="ECO:0000313" key="6">
    <source>
        <dbReference type="EMBL" id="RHJ87240.1"/>
    </source>
</evidence>
<evidence type="ECO:0000259" key="5">
    <source>
        <dbReference type="PROSITE" id="PS50931"/>
    </source>
</evidence>
<dbReference type="SUPFAM" id="SSF46785">
    <property type="entry name" value="Winged helix' DNA-binding domain"/>
    <property type="match status" value="1"/>
</dbReference>
<protein>
    <submittedName>
        <fullName evidence="6">LysR family transcriptional regulator</fullName>
    </submittedName>
</protein>
<dbReference type="PROSITE" id="PS50931">
    <property type="entry name" value="HTH_LYSR"/>
    <property type="match status" value="1"/>
</dbReference>
<dbReference type="Proteomes" id="UP000284841">
    <property type="component" value="Unassembled WGS sequence"/>
</dbReference>
<dbReference type="SUPFAM" id="SSF53850">
    <property type="entry name" value="Periplasmic binding protein-like II"/>
    <property type="match status" value="1"/>
</dbReference>
<dbReference type="STRING" id="1776384.GCA_900086585_00707"/>
<evidence type="ECO:0000256" key="3">
    <source>
        <dbReference type="ARBA" id="ARBA00023125"/>
    </source>
</evidence>
<name>A0A415E0V0_9FIRM</name>
<proteinExistence type="inferred from homology"/>
<comment type="caution">
    <text evidence="6">The sequence shown here is derived from an EMBL/GenBank/DDBJ whole genome shotgun (WGS) entry which is preliminary data.</text>
</comment>
<dbReference type="InterPro" id="IPR036390">
    <property type="entry name" value="WH_DNA-bd_sf"/>
</dbReference>
<keyword evidence="3" id="KW-0238">DNA-binding</keyword>
<dbReference type="OrthoDB" id="63123at2"/>
<keyword evidence="2" id="KW-0805">Transcription regulation</keyword>
<dbReference type="GO" id="GO:0003700">
    <property type="term" value="F:DNA-binding transcription factor activity"/>
    <property type="evidence" value="ECO:0007669"/>
    <property type="project" value="InterPro"/>
</dbReference>
<dbReference type="EMBL" id="QRMS01000003">
    <property type="protein sequence ID" value="RHJ87240.1"/>
    <property type="molecule type" value="Genomic_DNA"/>
</dbReference>
<dbReference type="InterPro" id="IPR005119">
    <property type="entry name" value="LysR_subst-bd"/>
</dbReference>
<organism evidence="6 7">
    <name type="scientific">Emergencia timonensis</name>
    <dbReference type="NCBI Taxonomy" id="1776384"/>
    <lineage>
        <taxon>Bacteria</taxon>
        <taxon>Bacillati</taxon>
        <taxon>Bacillota</taxon>
        <taxon>Clostridia</taxon>
        <taxon>Peptostreptococcales</taxon>
        <taxon>Anaerovoracaceae</taxon>
        <taxon>Emergencia</taxon>
    </lineage>
</organism>
<dbReference type="InterPro" id="IPR050950">
    <property type="entry name" value="HTH-type_LysR_regulators"/>
</dbReference>
<evidence type="ECO:0000313" key="7">
    <source>
        <dbReference type="Proteomes" id="UP000284841"/>
    </source>
</evidence>
<evidence type="ECO:0000256" key="2">
    <source>
        <dbReference type="ARBA" id="ARBA00023015"/>
    </source>
</evidence>
<sequence length="293" mass="33708">MDMVKYEIFLDIIERGSYSKACEDLGYSLSGISKMMKSMEEEIDIPLITRTNKGISLTPDGEKVLPLIRQLINYKEVIEEEFALIRGVETGKIRIGCFPTVSFAWISTLIAIFKDNHPNIAIEVIEENGIKNLEQWLNQGIIDIGVFSKQPYHNYDWAGVREDHYVALFHKEHRLAALEQVPVKQLFDEDLVLFKSHEGIDQDVVKVMEYVEMDKVPKYTSNSDFTVIRLTEQLGFVALIPELIAKIAVNFFDVTYRPIDVNVSRELGFAVRDVKRVSPAVRQLLKYVKEEKF</sequence>
<dbReference type="Gene3D" id="3.40.190.290">
    <property type="match status" value="1"/>
</dbReference>
<dbReference type="InterPro" id="IPR000847">
    <property type="entry name" value="LysR_HTH_N"/>
</dbReference>
<accession>A0A415E0V0</accession>
<keyword evidence="7" id="KW-1185">Reference proteome</keyword>
<dbReference type="GeneID" id="83003109"/>
<reference evidence="6 7" key="1">
    <citation type="submission" date="2018-08" db="EMBL/GenBank/DDBJ databases">
        <title>A genome reference for cultivated species of the human gut microbiota.</title>
        <authorList>
            <person name="Zou Y."/>
            <person name="Xue W."/>
            <person name="Luo G."/>
        </authorList>
    </citation>
    <scope>NUCLEOTIDE SEQUENCE [LARGE SCALE GENOMIC DNA]</scope>
    <source>
        <strain evidence="6 7">AM07-24</strain>
    </source>
</reference>
<dbReference type="CDD" id="cd05466">
    <property type="entry name" value="PBP2_LTTR_substrate"/>
    <property type="match status" value="1"/>
</dbReference>
<dbReference type="PANTHER" id="PTHR30419">
    <property type="entry name" value="HTH-TYPE TRANSCRIPTIONAL REGULATOR YBHD"/>
    <property type="match status" value="1"/>
</dbReference>
<dbReference type="RefSeq" id="WP_067533973.1">
    <property type="nucleotide sequence ID" value="NZ_AP025567.1"/>
</dbReference>
<dbReference type="GO" id="GO:0003677">
    <property type="term" value="F:DNA binding"/>
    <property type="evidence" value="ECO:0007669"/>
    <property type="project" value="UniProtKB-KW"/>
</dbReference>
<evidence type="ECO:0000256" key="1">
    <source>
        <dbReference type="ARBA" id="ARBA00009437"/>
    </source>
</evidence>
<dbReference type="Gene3D" id="1.10.10.10">
    <property type="entry name" value="Winged helix-like DNA-binding domain superfamily/Winged helix DNA-binding domain"/>
    <property type="match status" value="1"/>
</dbReference>
<comment type="similarity">
    <text evidence="1">Belongs to the LysR transcriptional regulatory family.</text>
</comment>
<gene>
    <name evidence="6" type="ORF">DW099_11095</name>
</gene>
<dbReference type="InterPro" id="IPR036388">
    <property type="entry name" value="WH-like_DNA-bd_sf"/>
</dbReference>
<dbReference type="Pfam" id="PF00126">
    <property type="entry name" value="HTH_1"/>
    <property type="match status" value="1"/>
</dbReference>
<dbReference type="GO" id="GO:0005829">
    <property type="term" value="C:cytosol"/>
    <property type="evidence" value="ECO:0007669"/>
    <property type="project" value="TreeGrafter"/>
</dbReference>
<dbReference type="Pfam" id="PF03466">
    <property type="entry name" value="LysR_substrate"/>
    <property type="match status" value="1"/>
</dbReference>
<dbReference type="AlphaFoldDB" id="A0A415E0V0"/>
<keyword evidence="4" id="KW-0804">Transcription</keyword>